<feature type="active site" description="Proton acceptor; specific for (R)-substrate epimerization" evidence="5">
    <location>
        <position position="177"/>
    </location>
</feature>
<feature type="binding site" evidence="6">
    <location>
        <position position="206"/>
    </location>
    <ligand>
        <name>Mg(2+)</name>
        <dbReference type="ChEBI" id="CHEBI:18420"/>
    </ligand>
</feature>
<dbReference type="SFLD" id="SFLDG00180">
    <property type="entry name" value="muconate_cycloisomerase"/>
    <property type="match status" value="1"/>
</dbReference>
<dbReference type="PATRIC" id="fig|1423783.4.peg.1985"/>
<comment type="caution">
    <text evidence="9">The sequence shown here is derived from an EMBL/GenBank/DDBJ whole genome shotgun (WGS) entry which is preliminary data.</text>
</comment>
<dbReference type="FunFam" id="3.30.390.10:FF:000009">
    <property type="entry name" value="Hydrophobic dipeptide epimerase"/>
    <property type="match status" value="1"/>
</dbReference>
<dbReference type="InterPro" id="IPR013342">
    <property type="entry name" value="Mandelate_racemase_C"/>
</dbReference>
<dbReference type="Proteomes" id="UP000051922">
    <property type="component" value="Unassembled WGS sequence"/>
</dbReference>
<dbReference type="InterPro" id="IPR029017">
    <property type="entry name" value="Enolase-like_N"/>
</dbReference>
<dbReference type="OrthoDB" id="9775391at2"/>
<evidence type="ECO:0000256" key="6">
    <source>
        <dbReference type="PIRSR" id="PIRSR634603-3"/>
    </source>
</evidence>
<dbReference type="EC" id="5.1.1.-" evidence="7"/>
<dbReference type="CDD" id="cd03319">
    <property type="entry name" value="L-Ala-DL-Glu_epimerase"/>
    <property type="match status" value="1"/>
</dbReference>
<dbReference type="GO" id="GO:0000287">
    <property type="term" value="F:magnesium ion binding"/>
    <property type="evidence" value="ECO:0007669"/>
    <property type="project" value="UniProtKB-ARBA"/>
</dbReference>
<evidence type="ECO:0000256" key="4">
    <source>
        <dbReference type="ARBA" id="ARBA00023235"/>
    </source>
</evidence>
<evidence type="ECO:0000256" key="5">
    <source>
        <dbReference type="PIRSR" id="PIRSR634603-1"/>
    </source>
</evidence>
<dbReference type="STRING" id="1423783.FC50_GL001942"/>
<dbReference type="SUPFAM" id="SSF54826">
    <property type="entry name" value="Enolase N-terminal domain-like"/>
    <property type="match status" value="1"/>
</dbReference>
<dbReference type="SFLD" id="SFLDS00001">
    <property type="entry name" value="Enolase"/>
    <property type="match status" value="1"/>
</dbReference>
<dbReference type="InterPro" id="IPR036849">
    <property type="entry name" value="Enolase-like_C_sf"/>
</dbReference>
<organism evidence="9 10">
    <name type="scientific">Lacticaseibacillus pantheris DSM 15945 = JCM 12539 = NBRC 106106</name>
    <dbReference type="NCBI Taxonomy" id="1423783"/>
    <lineage>
        <taxon>Bacteria</taxon>
        <taxon>Bacillati</taxon>
        <taxon>Bacillota</taxon>
        <taxon>Bacilli</taxon>
        <taxon>Lactobacillales</taxon>
        <taxon>Lactobacillaceae</taxon>
        <taxon>Lacticaseibacillus</taxon>
    </lineage>
</organism>
<evidence type="ECO:0000256" key="1">
    <source>
        <dbReference type="ARBA" id="ARBA00008031"/>
    </source>
</evidence>
<dbReference type="PANTHER" id="PTHR48073">
    <property type="entry name" value="O-SUCCINYLBENZOATE SYNTHASE-RELATED"/>
    <property type="match status" value="1"/>
</dbReference>
<dbReference type="Gene3D" id="3.30.390.10">
    <property type="entry name" value="Enolase-like, N-terminal domain"/>
    <property type="match status" value="1"/>
</dbReference>
<evidence type="ECO:0000313" key="10">
    <source>
        <dbReference type="Proteomes" id="UP000051922"/>
    </source>
</evidence>
<reference evidence="9 10" key="1">
    <citation type="journal article" date="2015" name="Genome Announc.">
        <title>Expanding the biotechnology potential of lactobacilli through comparative genomics of 213 strains and associated genera.</title>
        <authorList>
            <person name="Sun Z."/>
            <person name="Harris H.M."/>
            <person name="McCann A."/>
            <person name="Guo C."/>
            <person name="Argimon S."/>
            <person name="Zhang W."/>
            <person name="Yang X."/>
            <person name="Jeffery I.B."/>
            <person name="Cooney J.C."/>
            <person name="Kagawa T.F."/>
            <person name="Liu W."/>
            <person name="Song Y."/>
            <person name="Salvetti E."/>
            <person name="Wrobel A."/>
            <person name="Rasinkangas P."/>
            <person name="Parkhill J."/>
            <person name="Rea M.C."/>
            <person name="O'Sullivan O."/>
            <person name="Ritari J."/>
            <person name="Douillard F.P."/>
            <person name="Paul Ross R."/>
            <person name="Yang R."/>
            <person name="Briner A.E."/>
            <person name="Felis G.E."/>
            <person name="de Vos W.M."/>
            <person name="Barrangou R."/>
            <person name="Klaenhammer T.R."/>
            <person name="Caufield P.W."/>
            <person name="Cui Y."/>
            <person name="Zhang H."/>
            <person name="O'Toole P.W."/>
        </authorList>
    </citation>
    <scope>NUCLEOTIDE SEQUENCE [LARGE SCALE GENOMIC DNA]</scope>
    <source>
        <strain evidence="9 10">DSM 15945</strain>
    </source>
</reference>
<evidence type="ECO:0000259" key="8">
    <source>
        <dbReference type="SMART" id="SM00922"/>
    </source>
</evidence>
<dbReference type="GO" id="GO:0016855">
    <property type="term" value="F:racemase and epimerase activity, acting on amino acids and derivatives"/>
    <property type="evidence" value="ECO:0007669"/>
    <property type="project" value="UniProtKB-UniRule"/>
</dbReference>
<feature type="active site" description="Proton acceptor; specific for (S)-substrate epimerization" evidence="5">
    <location>
        <position position="283"/>
    </location>
</feature>
<dbReference type="AlphaFoldDB" id="A0A0R1TUE8"/>
<comment type="cofactor">
    <cofactor evidence="6 7">
        <name>Mg(2+)</name>
        <dbReference type="ChEBI" id="CHEBI:18420"/>
    </cofactor>
    <text evidence="6 7">Binds 1 Mg(2+) ion per subunit.</text>
</comment>
<dbReference type="SFLD" id="SFLDF00009">
    <property type="entry name" value="o-succinylbenzoate_synthase"/>
    <property type="match status" value="1"/>
</dbReference>
<protein>
    <recommendedName>
        <fullName evidence="7">Dipeptide epimerase</fullName>
        <ecNumber evidence="7">5.1.1.-</ecNumber>
    </recommendedName>
</protein>
<accession>A0A0R1TUE8</accession>
<keyword evidence="10" id="KW-1185">Reference proteome</keyword>
<name>A0A0R1TUE8_9LACO</name>
<proteinExistence type="inferred from homology"/>
<evidence type="ECO:0000313" key="9">
    <source>
        <dbReference type="EMBL" id="KRL84928.1"/>
    </source>
</evidence>
<keyword evidence="4 7" id="KW-0413">Isomerase</keyword>
<dbReference type="Gene3D" id="3.20.20.120">
    <property type="entry name" value="Enolase-like C-terminal domain"/>
    <property type="match status" value="1"/>
</dbReference>
<gene>
    <name evidence="9" type="ORF">FC50_GL001942</name>
</gene>
<evidence type="ECO:0000256" key="3">
    <source>
        <dbReference type="ARBA" id="ARBA00022842"/>
    </source>
</evidence>
<dbReference type="PANTHER" id="PTHR48073:SF2">
    <property type="entry name" value="O-SUCCINYLBENZOATE SYNTHASE"/>
    <property type="match status" value="1"/>
</dbReference>
<dbReference type="EMBL" id="AZFJ01000057">
    <property type="protein sequence ID" value="KRL84928.1"/>
    <property type="molecule type" value="Genomic_DNA"/>
</dbReference>
<comment type="similarity">
    <text evidence="1 7">Belongs to the mandelate racemase/muconate lactonizing enzyme family.</text>
</comment>
<dbReference type="SMART" id="SM00922">
    <property type="entry name" value="MR_MLE"/>
    <property type="match status" value="1"/>
</dbReference>
<keyword evidence="3 6" id="KW-0460">Magnesium</keyword>
<dbReference type="InterPro" id="IPR013341">
    <property type="entry name" value="Mandelate_racemase_N_dom"/>
</dbReference>
<sequence length="368" mass="39128">MLHWGKRREGAYIMGNKIASITVDSQRLPLAEPFTTAQHTVTQLEAMVVRIQLDNGLTGIGASSPNAIVTGDTMGTMQSAVREGITPTIIGADIDDWEALLALVQSSIRNNSAAKAAVEIALYHLRSQQFDTSLVQLLGGSGVTIQTDYTIGIADTEHMVAKARTLADKGFAAFKIKVGGADLDTDLERVRAIANAVGGLTPLRLDANQGWTPKQAIHAINRFADLDLNIQFVEQPVRADDLDGLAHVTANVGLPVMADEAVHTYRDALRLVNMHACDLINIKLMKTGGLSQATKIAELCAGYGIDCMVGCMIEAPISLAAAVAFASAHANVQYVDLDAAYMIAPDADVQTPGYAVDGSYLTPITVDD</sequence>
<evidence type="ECO:0000256" key="2">
    <source>
        <dbReference type="ARBA" id="ARBA00022723"/>
    </source>
</evidence>
<dbReference type="Pfam" id="PF13378">
    <property type="entry name" value="MR_MLE_C"/>
    <property type="match status" value="1"/>
</dbReference>
<evidence type="ECO:0000256" key="7">
    <source>
        <dbReference type="RuleBase" id="RU366006"/>
    </source>
</evidence>
<feature type="binding site" evidence="6">
    <location>
        <position position="259"/>
    </location>
    <ligand>
        <name>Mg(2+)</name>
        <dbReference type="ChEBI" id="CHEBI:18420"/>
    </ligand>
</feature>
<keyword evidence="2 6" id="KW-0479">Metal-binding</keyword>
<dbReference type="GO" id="GO:0006518">
    <property type="term" value="P:peptide metabolic process"/>
    <property type="evidence" value="ECO:0007669"/>
    <property type="project" value="UniProtKB-ARBA"/>
</dbReference>
<dbReference type="Pfam" id="PF02746">
    <property type="entry name" value="MR_MLE_N"/>
    <property type="match status" value="1"/>
</dbReference>
<dbReference type="InterPro" id="IPR029065">
    <property type="entry name" value="Enolase_C-like"/>
</dbReference>
<feature type="binding site" evidence="6">
    <location>
        <position position="234"/>
    </location>
    <ligand>
        <name>Mg(2+)</name>
        <dbReference type="ChEBI" id="CHEBI:18420"/>
    </ligand>
</feature>
<feature type="domain" description="Mandelate racemase/muconate lactonizing enzyme C-terminal" evidence="8">
    <location>
        <begin position="156"/>
        <end position="255"/>
    </location>
</feature>
<dbReference type="SUPFAM" id="SSF51604">
    <property type="entry name" value="Enolase C-terminal domain-like"/>
    <property type="match status" value="1"/>
</dbReference>
<dbReference type="InterPro" id="IPR034603">
    <property type="entry name" value="Dipeptide_epimerase"/>
</dbReference>